<keyword evidence="4 7" id="KW-0238">DNA-binding</keyword>
<feature type="domain" description="OmpR/PhoB-type" evidence="9">
    <location>
        <begin position="129"/>
        <end position="232"/>
    </location>
</feature>
<dbReference type="SMART" id="SM00862">
    <property type="entry name" value="Trans_reg_C"/>
    <property type="match status" value="1"/>
</dbReference>
<name>A0A679GL68_9GAMM</name>
<dbReference type="InterPro" id="IPR001789">
    <property type="entry name" value="Sig_transdc_resp-reg_receiver"/>
</dbReference>
<protein>
    <submittedName>
        <fullName evidence="10">Transcriptional regulatory protein AruR</fullName>
    </submittedName>
</protein>
<dbReference type="GO" id="GO:0000156">
    <property type="term" value="F:phosphorelay response regulator activity"/>
    <property type="evidence" value="ECO:0007669"/>
    <property type="project" value="TreeGrafter"/>
</dbReference>
<dbReference type="SUPFAM" id="SSF46894">
    <property type="entry name" value="C-terminal effector domain of the bipartite response regulators"/>
    <property type="match status" value="1"/>
</dbReference>
<evidence type="ECO:0000313" key="11">
    <source>
        <dbReference type="Proteomes" id="UP000501237"/>
    </source>
</evidence>
<sequence>MVDKLLVVEDAPEIREMLVLYLREAGFEVHATDSGRACLELVQQLRPALVLLDIGLPDLDGLTITAQLRRSQPQLGIILVTVRDEDYDRVVGLEAGADGYLTKPLNLRILLAQVRSLLRRCGQGEREADFSVRLGRFRVDLLRRRISDTAGQDVVLTPGEFALLIGLIERRGSAVNRHDLMQCLRRGQDDDEEVDARTVDALIVRLRRKLEVNANRPQLIQTVYGKGYRLAAEDEASLATP</sequence>
<dbReference type="PANTHER" id="PTHR48111">
    <property type="entry name" value="REGULATOR OF RPOS"/>
    <property type="match status" value="1"/>
</dbReference>
<evidence type="ECO:0000259" key="9">
    <source>
        <dbReference type="PROSITE" id="PS51755"/>
    </source>
</evidence>
<accession>A0A679GL68</accession>
<reference evidence="10 11" key="1">
    <citation type="journal article" date="2020" name="Microbiol. Resour. Announc.">
        <title>Complete genome sequence of Pseudomonas otitidis strain MrB4, isolated from Lake Biwa in Japan.</title>
        <authorList>
            <person name="Miyazaki K."/>
            <person name="Hase E."/>
            <person name="Maruya T."/>
        </authorList>
    </citation>
    <scope>NUCLEOTIDE SEQUENCE [LARGE SCALE GENOMIC DNA]</scope>
    <source>
        <strain evidence="10 11">MrB4</strain>
    </source>
</reference>
<evidence type="ECO:0000259" key="8">
    <source>
        <dbReference type="PROSITE" id="PS50110"/>
    </source>
</evidence>
<keyword evidence="1 6" id="KW-0597">Phosphoprotein</keyword>
<feature type="DNA-binding region" description="OmpR/PhoB-type" evidence="7">
    <location>
        <begin position="129"/>
        <end position="232"/>
    </location>
</feature>
<dbReference type="SMART" id="SM00448">
    <property type="entry name" value="REC"/>
    <property type="match status" value="1"/>
</dbReference>
<dbReference type="RefSeq" id="WP_044413284.1">
    <property type="nucleotide sequence ID" value="NZ_AP022642.1"/>
</dbReference>
<dbReference type="InterPro" id="IPR011006">
    <property type="entry name" value="CheY-like_superfamily"/>
</dbReference>
<dbReference type="Pfam" id="PF00486">
    <property type="entry name" value="Trans_reg_C"/>
    <property type="match status" value="1"/>
</dbReference>
<feature type="modified residue" description="4-aspartylphosphate" evidence="6">
    <location>
        <position position="53"/>
    </location>
</feature>
<dbReference type="InterPro" id="IPR016032">
    <property type="entry name" value="Sig_transdc_resp-reg_C-effctor"/>
</dbReference>
<dbReference type="Gene3D" id="3.40.50.2300">
    <property type="match status" value="1"/>
</dbReference>
<organism evidence="10 11">
    <name type="scientific">Metapseudomonas otitidis</name>
    <dbReference type="NCBI Taxonomy" id="319939"/>
    <lineage>
        <taxon>Bacteria</taxon>
        <taxon>Pseudomonadati</taxon>
        <taxon>Pseudomonadota</taxon>
        <taxon>Gammaproteobacteria</taxon>
        <taxon>Pseudomonadales</taxon>
        <taxon>Pseudomonadaceae</taxon>
        <taxon>Metapseudomonas</taxon>
    </lineage>
</organism>
<evidence type="ECO:0000256" key="4">
    <source>
        <dbReference type="ARBA" id="ARBA00023125"/>
    </source>
</evidence>
<dbReference type="Gene3D" id="6.10.250.690">
    <property type="match status" value="1"/>
</dbReference>
<evidence type="ECO:0000256" key="5">
    <source>
        <dbReference type="ARBA" id="ARBA00023163"/>
    </source>
</evidence>
<dbReference type="SUPFAM" id="SSF52172">
    <property type="entry name" value="CheY-like"/>
    <property type="match status" value="1"/>
</dbReference>
<dbReference type="AlphaFoldDB" id="A0A679GL68"/>
<evidence type="ECO:0000313" key="10">
    <source>
        <dbReference type="EMBL" id="BCA27447.1"/>
    </source>
</evidence>
<proteinExistence type="predicted"/>
<dbReference type="EMBL" id="AP022642">
    <property type="protein sequence ID" value="BCA27447.1"/>
    <property type="molecule type" value="Genomic_DNA"/>
</dbReference>
<evidence type="ECO:0000256" key="1">
    <source>
        <dbReference type="ARBA" id="ARBA00022553"/>
    </source>
</evidence>
<dbReference type="GO" id="GO:0006355">
    <property type="term" value="P:regulation of DNA-templated transcription"/>
    <property type="evidence" value="ECO:0007669"/>
    <property type="project" value="InterPro"/>
</dbReference>
<dbReference type="InterPro" id="IPR036388">
    <property type="entry name" value="WH-like_DNA-bd_sf"/>
</dbReference>
<evidence type="ECO:0000256" key="6">
    <source>
        <dbReference type="PROSITE-ProRule" id="PRU00169"/>
    </source>
</evidence>
<dbReference type="Proteomes" id="UP000501237">
    <property type="component" value="Chromosome"/>
</dbReference>
<evidence type="ECO:0000256" key="7">
    <source>
        <dbReference type="PROSITE-ProRule" id="PRU01091"/>
    </source>
</evidence>
<dbReference type="GO" id="GO:0000976">
    <property type="term" value="F:transcription cis-regulatory region binding"/>
    <property type="evidence" value="ECO:0007669"/>
    <property type="project" value="TreeGrafter"/>
</dbReference>
<gene>
    <name evidence="10" type="primary">aruR_1</name>
    <name evidence="10" type="ORF">PtoMrB4_14240</name>
</gene>
<dbReference type="CDD" id="cd00383">
    <property type="entry name" value="trans_reg_C"/>
    <property type="match status" value="1"/>
</dbReference>
<evidence type="ECO:0000256" key="2">
    <source>
        <dbReference type="ARBA" id="ARBA00023012"/>
    </source>
</evidence>
<dbReference type="PROSITE" id="PS50110">
    <property type="entry name" value="RESPONSE_REGULATORY"/>
    <property type="match status" value="1"/>
</dbReference>
<dbReference type="PROSITE" id="PS51755">
    <property type="entry name" value="OMPR_PHOB"/>
    <property type="match status" value="1"/>
</dbReference>
<dbReference type="GeneID" id="57396638"/>
<dbReference type="Pfam" id="PF00072">
    <property type="entry name" value="Response_reg"/>
    <property type="match status" value="1"/>
</dbReference>
<feature type="domain" description="Response regulatory" evidence="8">
    <location>
        <begin position="4"/>
        <end position="118"/>
    </location>
</feature>
<dbReference type="InterPro" id="IPR039420">
    <property type="entry name" value="WalR-like"/>
</dbReference>
<dbReference type="CDD" id="cd17574">
    <property type="entry name" value="REC_OmpR"/>
    <property type="match status" value="1"/>
</dbReference>
<dbReference type="GO" id="GO:0032993">
    <property type="term" value="C:protein-DNA complex"/>
    <property type="evidence" value="ECO:0007669"/>
    <property type="project" value="TreeGrafter"/>
</dbReference>
<keyword evidence="5" id="KW-0804">Transcription</keyword>
<dbReference type="GO" id="GO:0005829">
    <property type="term" value="C:cytosol"/>
    <property type="evidence" value="ECO:0007669"/>
    <property type="project" value="TreeGrafter"/>
</dbReference>
<keyword evidence="3" id="KW-0805">Transcription regulation</keyword>
<dbReference type="Gene3D" id="1.10.10.10">
    <property type="entry name" value="Winged helix-like DNA-binding domain superfamily/Winged helix DNA-binding domain"/>
    <property type="match status" value="1"/>
</dbReference>
<dbReference type="PANTHER" id="PTHR48111:SF1">
    <property type="entry name" value="TWO-COMPONENT RESPONSE REGULATOR ORR33"/>
    <property type="match status" value="1"/>
</dbReference>
<dbReference type="KEGG" id="poj:PtoMrB4_14240"/>
<evidence type="ECO:0000256" key="3">
    <source>
        <dbReference type="ARBA" id="ARBA00023015"/>
    </source>
</evidence>
<dbReference type="InterPro" id="IPR001867">
    <property type="entry name" value="OmpR/PhoB-type_DNA-bd"/>
</dbReference>
<keyword evidence="2" id="KW-0902">Two-component regulatory system</keyword>